<evidence type="ECO:0000259" key="10">
    <source>
        <dbReference type="Pfam" id="PF20255"/>
    </source>
</evidence>
<dbReference type="Pfam" id="PF20255">
    <property type="entry name" value="DUF6606"/>
    <property type="match status" value="1"/>
</dbReference>
<feature type="domain" description="DUF6606" evidence="10">
    <location>
        <begin position="97"/>
        <end position="364"/>
    </location>
</feature>
<evidence type="ECO:0000256" key="4">
    <source>
        <dbReference type="ARBA" id="ARBA00022786"/>
    </source>
</evidence>
<dbReference type="InterPro" id="IPR046541">
    <property type="entry name" value="DUF6606"/>
</dbReference>
<feature type="compositionally biased region" description="Basic and acidic residues" evidence="7">
    <location>
        <begin position="3340"/>
        <end position="3351"/>
    </location>
</feature>
<evidence type="ECO:0000313" key="11">
    <source>
        <dbReference type="EMBL" id="KAK6345624.1"/>
    </source>
</evidence>
<dbReference type="GO" id="GO:0004843">
    <property type="term" value="F:cysteine-type deubiquitinase activity"/>
    <property type="evidence" value="ECO:0007669"/>
    <property type="project" value="UniProtKB-EC"/>
</dbReference>
<organism evidence="11 12">
    <name type="scientific">Orbilia javanica</name>
    <dbReference type="NCBI Taxonomy" id="47235"/>
    <lineage>
        <taxon>Eukaryota</taxon>
        <taxon>Fungi</taxon>
        <taxon>Dikarya</taxon>
        <taxon>Ascomycota</taxon>
        <taxon>Pezizomycotina</taxon>
        <taxon>Orbiliomycetes</taxon>
        <taxon>Orbiliales</taxon>
        <taxon>Orbiliaceae</taxon>
        <taxon>Orbilia</taxon>
    </lineage>
</organism>
<feature type="compositionally biased region" description="Acidic residues" evidence="7">
    <location>
        <begin position="3392"/>
        <end position="3408"/>
    </location>
</feature>
<protein>
    <recommendedName>
        <fullName evidence="2">ubiquitinyl hydrolase 1</fullName>
        <ecNumber evidence="2">3.4.19.12</ecNumber>
    </recommendedName>
</protein>
<dbReference type="Pfam" id="PF12359">
    <property type="entry name" value="DUF3645"/>
    <property type="match status" value="1"/>
</dbReference>
<dbReference type="EC" id="3.4.19.12" evidence="2"/>
<sequence length="3408" mass="387959">MSTRKRPRLGTLSADEAGPSRRPRLSGVEGIRASHDNRSSSSQPPTADVGARGSSQISSRSEDRLDGPIPPEEEEEEEEDPNELIAKQKPLFNPLVFNVFFPPRLPDKALDRSVRKDADHFLLSLLAGAARDFGEALIPQQRVWWKRIQKNLDTLVKLYKPDEEQSWLSKENLIDVLTGMGIGDFVTLHIRKQNAGVIIRKKENEVIFESFEASCLADAVSDCRRRLLCSFPGPSISIKVSTFEDERFIDSLAEYLSFIDGSAPDNPDGKGGTVNDVGATNPSFVTHLLTNILRGIGHPDEVRETKICKRVGDAVLGSEGSIWRRSPLWLVVRVGLQSTLKLQTSGGIDWYKSFQVYFMSKILQKAWDKNLVAQEYLYIMGAKIARRLQKLSGPVPQFVRNEVKSTVEMSSKRLQRRWKQFYHFDTKRVSWDPESLDIAADCRLKLTTSGEYLTSVMAGATSLTPSELSQRPFIPAPYSRIKDPLSLKEGLLKAELSKVSKKDLAILLMDIESWVDASIDAHSALYLRRQDDPSFRKNQKDAVIQLGQLFNDYFRLAIQEYEGNPENTSVAFLTGFEIWVAMDKITASCTPLLAKYHPEIQGRHLDNLVLPSRRQMERLAAIQTYIMDREFNAEIRKPTMFKDKFFEGSFACLYFDQEPSLQDLLEDVKEAAEAARREVRLNLKEVNRQYHSLMVEAHRMDHDLTPTGRHRTQKKCSRCLKELEARSLTVGIHEWPLPDKGEEDGPTTKTIIFELACPKHFAAWRDTTFKMLINTSAILQFSETYPETQARERLSTYIGLRDFYDDERPTGIILASQSRAVGRLGGVRLELPAEEESVLASFSFRPRYWYGGTTGGHWVADFFRLKGAWDTKMFSYKLPNSSVYKPLQFSLRRCDHSSNQILALQNKCHPKLSLHEFYEYGTLRAGHRLQWLNIAKGLKARSLSLDKKEVSFLILQAAWEAGPAVRGMRNIFLRETHRLFDKTSVIIDLLDVIEKVVDSIQTNWREIIIAATLIALVCRCLALIKKDQQAAITQAVDLILKLRFMVYGWIEELREKIKLEQEEDRLAEKLRHLMHCAAICRMTYEVPLGRAQDLVDGLIPGEDLGGRCDPKHISIYLETAAIIRDNLPARREHVEDYFRYAIDRSNRLSHRWEARVRDMILRDNTAIDLAVQKQWQPHVRRGNWEAADAPNEHWLRAITRPVSGDRDVQISLNLLDGQILMDSIPFGRLPREYINHATYDRIFGSDVLAVGPSSLSGMQFETRFPIEGHSVHFALKGDGLIIRSQKGGTVYELVPHTVFGNDLCNPLVDDHVHWLDLNTSNLQFRKFKRKWDTENYEWKLFLGGNNPTLSCLEDPKVFVIDPCSNTADQINQVLSSLEERQQILVTASQNEAQEMTIFADLGRLNLRFSSKGRSFICRNFSGFVVDNDQDIGCLHGLINKLVLRKGDERIALVPFAYTVDKRLGRLVGNGSITSRLYHLYLHAVTSSPSCQVDTLTGRTGTEEAASLLASGAVKSFQTLGNEDIKILHDIARLTPLRVRSVPKRDSKREKERKPDKNARIESVFWQDDLSFNCQRDIFRVGTSQVIEYWMKAKKFLENDKNGVKDLAQDDDQDEGDAAIEAGKEDKRVEDGVKRGDEQLLRRAAYRNEIFYAFLENTWGKACNRGASQEDSDEDSDEDTDRSARKDELPPIEDASYTARDGTVEDEDDKGPQVCQLVKLLLRWTTGMEAPNIWGVFSSYTVTGVKGSNSSVKLQMNDTLLRRSIGEIWCALFQLCRNASREDDTFKLIFVLGTLAYREGIDPSMAHALAAAAILPAFQEDRFAIPPGHYDVKQGYKPEAEKLEKIIKEFTAPYETSRFYGMAAQPRESVQGANARRRTAYNQESGLQRLRIKQHYDNQWADGGSHPARPSNANTFNLIDLEDVHDAVTKYFGKIRRIASLKRSINKVQSVLDARLKDRAYVQRIYKFDTFREVAPRDNETVSLEDVMENVAAPILSTVREPPVIFTKSGLSTAENVQIVQPILRLTQLQSLFRNLMGPRCSRFQKAYADDLKQSVDALKAFDRNNGSRDLPLALDVIQNHVAQWQEHVRILEATIRAQLEPIFFGDRITTVPGQETLYHAGLWPRITIFCLLRHLSHHTQEIPEGWKRAIVTYGTALRELGRAERLANLATRGEVQSFWEALADTDTPQWDPMDMPEWLLLELENNFCMRDVQAEIAKEMISPGSGSSSVMQLNMGEGKSSVIIPAVAATLADGTKLVRVVVLKPLSREMFNLLRSKLGGLCSRRIYFLPFRRGLDITASDILVIRSIYEECMADGGILLAQNEHLLSFKLLGLEKICMEEGESYIGPALHATQQWLDKNSRDLLDESDEILRVNHTLVYTVGTQQPMSNQPYRWLDLLKVFDVLKDQALILKPEFQQGFEVDSKSVNCFPYLRILQPKAAEALVKAVTAELVFGDHPDRQWFATVTPERRKMILKFITEREFPEDDIDELKEILRGGHMLAAALLFRGLFAHDIIRFCLQEKRWRVDYGADFSRTLLAVPFKAKDTPSIASDFAHPEVLLCLTCLSWYNYGLNEGEIEDCIEALRAVDNPEDEYSRWIEGSNDMPENLRSLQGINLDNPDEFDNFLFPVLQWNKKVIDFYLQTFVFPRFSKQFPYKLTSSGWDIVETKTHLTSGFSGTNDNKYLLPLLIQQQDLETHRHTNALVLNYLLATENNHFMRAALPRTKQKMTVLELLDAIVAQNPPISVLLDVGAQVLELENEEVAKEWLSRAARANPERWQAAIFFNSKDEICVIDLDGRVELLMTSNFAKQMESCLCYLDDAHTRGTDLQFPLGSRALITLGPKTTKDRLVQGAMRMRKLGKGHSVIFCAPPDIEAQILVIANGGSKVENVDILKWVLRETCKQTKKNAELWAAQGVNYAQRLVARNNYDRVRKWENLRKLLFEQEKVSLADLYDLKHLPNETYIDRMTCLSIARHPIVTEIIDRCRMFDIEGFNALTGDLDEEQEREVEQEAEKQRQIELPPPAKPLLHMVDKDIKKFVATGKILKKSEAVEPAITSLRKTSIRGDIRPGSWSTKLLVTQDFARTVEISTRLEGGRQIEYQDDFVRPVSFILSSIRGSANKNITLMIISPFEANELLEKIKGSKHVNLHIYMPRVTKSMPSFENLRWMNVGKIYYRSWKLPSALLDQLNLFAGQLYFRHITAYHHTAEWLSLRTPELHPESEWFEDGFVPPGHRRRKDGGTFNSTFKISPVPCIQGLVAIRRKGLKSGPSQLGLLLDGKLIHNDQFDETDEDVERIWGEDTISADESDTADYIKEEVEPLERSAAATLQAQQQTYTPMDIDREASDRGDGGNDEGSDDGLPTRVKEELEEESGDGIDQSLFYRDSSPGVPTEEEQDAGEDDEMEEQW</sequence>
<evidence type="ECO:0000256" key="1">
    <source>
        <dbReference type="ARBA" id="ARBA00000707"/>
    </source>
</evidence>
<name>A0AAN8RJ61_9PEZI</name>
<accession>A0AAN8RJ61</accession>
<keyword evidence="4" id="KW-0833">Ubl conjugation pathway</keyword>
<dbReference type="Proteomes" id="UP001313282">
    <property type="component" value="Unassembled WGS sequence"/>
</dbReference>
<feature type="region of interest" description="Disordered" evidence="7">
    <location>
        <begin position="1664"/>
        <end position="1708"/>
    </location>
</feature>
<gene>
    <name evidence="11" type="ORF">TWF718_007534</name>
</gene>
<evidence type="ECO:0000256" key="2">
    <source>
        <dbReference type="ARBA" id="ARBA00012759"/>
    </source>
</evidence>
<dbReference type="Pfam" id="PF12340">
    <property type="entry name" value="DUF3638"/>
    <property type="match status" value="1"/>
</dbReference>
<evidence type="ECO:0000313" key="12">
    <source>
        <dbReference type="Proteomes" id="UP001313282"/>
    </source>
</evidence>
<comment type="caution">
    <text evidence="11">The sequence shown here is derived from an EMBL/GenBank/DDBJ whole genome shotgun (WGS) entry which is preliminary data.</text>
</comment>
<dbReference type="InterPro" id="IPR022105">
    <property type="entry name" value="DUF3645"/>
</dbReference>
<dbReference type="PANTHER" id="PTHR13367:SF34">
    <property type="match status" value="1"/>
</dbReference>
<feature type="domain" description="DUF3638" evidence="8">
    <location>
        <begin position="2189"/>
        <end position="2409"/>
    </location>
</feature>
<feature type="domain" description="DUF3645" evidence="9">
    <location>
        <begin position="2534"/>
        <end position="2564"/>
    </location>
</feature>
<proteinExistence type="predicted"/>
<comment type="catalytic activity">
    <reaction evidence="1">
        <text>Thiol-dependent hydrolysis of ester, thioester, amide, peptide and isopeptide bonds formed by the C-terminal Gly of ubiquitin (a 76-residue protein attached to proteins as an intracellular targeting signal).</text>
        <dbReference type="EC" id="3.4.19.12"/>
    </reaction>
</comment>
<keyword evidence="3" id="KW-0645">Protease</keyword>
<dbReference type="GO" id="GO:0006508">
    <property type="term" value="P:proteolysis"/>
    <property type="evidence" value="ECO:0007669"/>
    <property type="project" value="UniProtKB-KW"/>
</dbReference>
<keyword evidence="5" id="KW-0378">Hydrolase</keyword>
<feature type="compositionally biased region" description="Acidic residues" evidence="7">
    <location>
        <begin position="71"/>
        <end position="82"/>
    </location>
</feature>
<evidence type="ECO:0000256" key="5">
    <source>
        <dbReference type="ARBA" id="ARBA00022801"/>
    </source>
</evidence>
<feature type="region of interest" description="Disordered" evidence="7">
    <location>
        <begin position="3332"/>
        <end position="3408"/>
    </location>
</feature>
<evidence type="ECO:0000256" key="6">
    <source>
        <dbReference type="ARBA" id="ARBA00022807"/>
    </source>
</evidence>
<evidence type="ECO:0000256" key="7">
    <source>
        <dbReference type="SAM" id="MobiDB-lite"/>
    </source>
</evidence>
<evidence type="ECO:0000259" key="9">
    <source>
        <dbReference type="Pfam" id="PF12359"/>
    </source>
</evidence>
<dbReference type="InterPro" id="IPR022099">
    <property type="entry name" value="DUF3638"/>
</dbReference>
<dbReference type="PANTHER" id="PTHR13367">
    <property type="entry name" value="UBIQUITIN THIOESTERASE"/>
    <property type="match status" value="1"/>
</dbReference>
<reference evidence="11 12" key="1">
    <citation type="submission" date="2019-10" db="EMBL/GenBank/DDBJ databases">
        <authorList>
            <person name="Palmer J.M."/>
        </authorList>
    </citation>
    <scope>NUCLEOTIDE SEQUENCE [LARGE SCALE GENOMIC DNA]</scope>
    <source>
        <strain evidence="11 12">TWF718</strain>
    </source>
</reference>
<feature type="compositionally biased region" description="Acidic residues" evidence="7">
    <location>
        <begin position="1669"/>
        <end position="1679"/>
    </location>
</feature>
<feature type="region of interest" description="Disordered" evidence="7">
    <location>
        <begin position="1"/>
        <end position="82"/>
    </location>
</feature>
<evidence type="ECO:0000256" key="3">
    <source>
        <dbReference type="ARBA" id="ARBA00022670"/>
    </source>
</evidence>
<dbReference type="InterPro" id="IPR051346">
    <property type="entry name" value="OTU_Deubiquitinase"/>
</dbReference>
<evidence type="ECO:0000259" key="8">
    <source>
        <dbReference type="Pfam" id="PF12340"/>
    </source>
</evidence>
<dbReference type="EMBL" id="JAVHNR010000004">
    <property type="protein sequence ID" value="KAK6345624.1"/>
    <property type="molecule type" value="Genomic_DNA"/>
</dbReference>
<keyword evidence="6" id="KW-0788">Thiol protease</keyword>
<keyword evidence="12" id="KW-1185">Reference proteome</keyword>